<reference evidence="2 3" key="1">
    <citation type="journal article" date="2014" name="Curr. Biol.">
        <title>The genome of the clonal raider ant Cerapachys biroi.</title>
        <authorList>
            <person name="Oxley P.R."/>
            <person name="Ji L."/>
            <person name="Fetter-Pruneda I."/>
            <person name="McKenzie S.K."/>
            <person name="Li C."/>
            <person name="Hu H."/>
            <person name="Zhang G."/>
            <person name="Kronauer D.J."/>
        </authorList>
    </citation>
    <scope>NUCLEOTIDE SEQUENCE [LARGE SCALE GENOMIC DNA]</scope>
</reference>
<evidence type="ECO:0000256" key="1">
    <source>
        <dbReference type="SAM" id="MobiDB-lite"/>
    </source>
</evidence>
<evidence type="ECO:0000313" key="3">
    <source>
        <dbReference type="Proteomes" id="UP000053097"/>
    </source>
</evidence>
<proteinExistence type="predicted"/>
<dbReference type="EMBL" id="KK107077">
    <property type="protein sequence ID" value="EZA60526.1"/>
    <property type="molecule type" value="Genomic_DNA"/>
</dbReference>
<sequence>MHLLSIRHRKRLVKVVNRGQPSGRKADASTVGRRIPTSREMKVSLICKRDHQRADPRE</sequence>
<dbReference type="AlphaFoldDB" id="A0A026WXQ8"/>
<name>A0A026WXQ8_OOCBI</name>
<accession>A0A026WXQ8</accession>
<gene>
    <name evidence="2" type="ORF">X777_14552</name>
</gene>
<feature type="region of interest" description="Disordered" evidence="1">
    <location>
        <begin position="17"/>
        <end position="40"/>
    </location>
</feature>
<organism evidence="2 3">
    <name type="scientific">Ooceraea biroi</name>
    <name type="common">Clonal raider ant</name>
    <name type="synonym">Cerapachys biroi</name>
    <dbReference type="NCBI Taxonomy" id="2015173"/>
    <lineage>
        <taxon>Eukaryota</taxon>
        <taxon>Metazoa</taxon>
        <taxon>Ecdysozoa</taxon>
        <taxon>Arthropoda</taxon>
        <taxon>Hexapoda</taxon>
        <taxon>Insecta</taxon>
        <taxon>Pterygota</taxon>
        <taxon>Neoptera</taxon>
        <taxon>Endopterygota</taxon>
        <taxon>Hymenoptera</taxon>
        <taxon>Apocrita</taxon>
        <taxon>Aculeata</taxon>
        <taxon>Formicoidea</taxon>
        <taxon>Formicidae</taxon>
        <taxon>Dorylinae</taxon>
        <taxon>Ooceraea</taxon>
    </lineage>
</organism>
<keyword evidence="3" id="KW-1185">Reference proteome</keyword>
<dbReference type="Proteomes" id="UP000053097">
    <property type="component" value="Unassembled WGS sequence"/>
</dbReference>
<protein>
    <submittedName>
        <fullName evidence="2">Uncharacterized protein</fullName>
    </submittedName>
</protein>
<evidence type="ECO:0000313" key="2">
    <source>
        <dbReference type="EMBL" id="EZA60526.1"/>
    </source>
</evidence>